<sequence>MLGKYRIVVVRRGGSKQLVQRLVWFSFKTPPPPMEPGHPYHDAIVTDPRFANGPSQEEFHYIRISRIGY</sequence>
<name>A0A811UK71_CERCA</name>
<evidence type="ECO:0000313" key="2">
    <source>
        <dbReference type="Proteomes" id="UP000606786"/>
    </source>
</evidence>
<protein>
    <submittedName>
        <fullName evidence="1">(Mediterranean fruit fly) hypothetical protein</fullName>
    </submittedName>
</protein>
<accession>A0A811UK71</accession>
<comment type="caution">
    <text evidence="1">The sequence shown here is derived from an EMBL/GenBank/DDBJ whole genome shotgun (WGS) entry which is preliminary data.</text>
</comment>
<evidence type="ECO:0000313" key="1">
    <source>
        <dbReference type="EMBL" id="CAD6999194.1"/>
    </source>
</evidence>
<organism evidence="1 2">
    <name type="scientific">Ceratitis capitata</name>
    <name type="common">Mediterranean fruit fly</name>
    <name type="synonym">Tephritis capitata</name>
    <dbReference type="NCBI Taxonomy" id="7213"/>
    <lineage>
        <taxon>Eukaryota</taxon>
        <taxon>Metazoa</taxon>
        <taxon>Ecdysozoa</taxon>
        <taxon>Arthropoda</taxon>
        <taxon>Hexapoda</taxon>
        <taxon>Insecta</taxon>
        <taxon>Pterygota</taxon>
        <taxon>Neoptera</taxon>
        <taxon>Endopterygota</taxon>
        <taxon>Diptera</taxon>
        <taxon>Brachycera</taxon>
        <taxon>Muscomorpha</taxon>
        <taxon>Tephritoidea</taxon>
        <taxon>Tephritidae</taxon>
        <taxon>Ceratitis</taxon>
        <taxon>Ceratitis</taxon>
    </lineage>
</organism>
<dbReference type="EMBL" id="CAJHJT010000012">
    <property type="protein sequence ID" value="CAD6999194.1"/>
    <property type="molecule type" value="Genomic_DNA"/>
</dbReference>
<gene>
    <name evidence="1" type="ORF">CCAP1982_LOCUS7730</name>
</gene>
<reference evidence="1" key="1">
    <citation type="submission" date="2020-11" db="EMBL/GenBank/DDBJ databases">
        <authorList>
            <person name="Whitehead M."/>
        </authorList>
    </citation>
    <scope>NUCLEOTIDE SEQUENCE</scope>
    <source>
        <strain evidence="1">EGII</strain>
    </source>
</reference>
<keyword evidence="2" id="KW-1185">Reference proteome</keyword>
<proteinExistence type="predicted"/>
<dbReference type="AlphaFoldDB" id="A0A811UK71"/>
<dbReference type="Proteomes" id="UP000606786">
    <property type="component" value="Unassembled WGS sequence"/>
</dbReference>